<evidence type="ECO:0000313" key="2">
    <source>
        <dbReference type="EMBL" id="UXI66331.1"/>
    </source>
</evidence>
<dbReference type="Proteomes" id="UP001064632">
    <property type="component" value="Chromosome"/>
</dbReference>
<sequence length="450" mass="48864">MVISRYGFLVSCTLGLAAVSAMMVMPVSRAVAATGEEPLTAEDPVFKAGFEPVVTGPCGTFYEAGFSAVMGQVAVASPSSGKPAKGQITTDPNFHTCVVRATNHAAEPPQGFARNDYSRRQAFNADNTRFIVYSENGFWHLYDARTLTHLRALTGPAGDAEPQWHPTSANTLYYVPTNGGTRLMSLNVETNQSTVAADFAGRLPWNDVAHIWTKSEGSPSADGRYWCFQAENASFGIRGVFTYDLQTNTILGTKALTARPDHVSMSASGRWCVVSHLSDAGGTKAWNRTFTSSRQLHTTSEHSDLALGTGGEDYFVFVDYQSNTGDLVMVNIDTGARTALLPTYINGTATAYHVSGKNFAKPGWFLLSTYARVGAEKWLHERIMAVELSAMPRILNIAHHHSVANGYWTEPHASVSRDFTRVLFTSNWGVNSSTDVDAYIVQLPPAALPQ</sequence>
<name>A0ABY6B9W9_9GAMM</name>
<evidence type="ECO:0000256" key="1">
    <source>
        <dbReference type="SAM" id="SignalP"/>
    </source>
</evidence>
<evidence type="ECO:0008006" key="4">
    <source>
        <dbReference type="Google" id="ProtNLM"/>
    </source>
</evidence>
<feature type="signal peptide" evidence="1">
    <location>
        <begin position="1"/>
        <end position="32"/>
    </location>
</feature>
<keyword evidence="3" id="KW-1185">Reference proteome</keyword>
<feature type="chain" id="PRO_5047509045" description="WD40 repeat protein" evidence="1">
    <location>
        <begin position="33"/>
        <end position="450"/>
    </location>
</feature>
<dbReference type="RefSeq" id="WP_261693315.1">
    <property type="nucleotide sequence ID" value="NZ_CP104694.1"/>
</dbReference>
<dbReference type="EMBL" id="CP104694">
    <property type="protein sequence ID" value="UXI66331.1"/>
    <property type="molecule type" value="Genomic_DNA"/>
</dbReference>
<keyword evidence="1" id="KW-0732">Signal</keyword>
<dbReference type="Gene3D" id="2.120.10.30">
    <property type="entry name" value="TolB, C-terminal domain"/>
    <property type="match status" value="1"/>
</dbReference>
<dbReference type="SUPFAM" id="SSF82171">
    <property type="entry name" value="DPP6 N-terminal domain-like"/>
    <property type="match status" value="1"/>
</dbReference>
<dbReference type="InterPro" id="IPR011042">
    <property type="entry name" value="6-blade_b-propeller_TolB-like"/>
</dbReference>
<reference evidence="2" key="1">
    <citation type="submission" date="2022-09" db="EMBL/GenBank/DDBJ databases">
        <title>Tahibacter sp. nov., isolated from a fresh water.</title>
        <authorList>
            <person name="Baek J.H."/>
            <person name="Lee J.K."/>
            <person name="Kim J.M."/>
            <person name="Jeon C.O."/>
        </authorList>
    </citation>
    <scope>NUCLEOTIDE SEQUENCE</scope>
    <source>
        <strain evidence="2">W38</strain>
    </source>
</reference>
<protein>
    <recommendedName>
        <fullName evidence="4">WD40 repeat protein</fullName>
    </recommendedName>
</protein>
<organism evidence="2 3">
    <name type="scientific">Tahibacter amnicola</name>
    <dbReference type="NCBI Taxonomy" id="2976241"/>
    <lineage>
        <taxon>Bacteria</taxon>
        <taxon>Pseudomonadati</taxon>
        <taxon>Pseudomonadota</taxon>
        <taxon>Gammaproteobacteria</taxon>
        <taxon>Lysobacterales</taxon>
        <taxon>Rhodanobacteraceae</taxon>
        <taxon>Tahibacter</taxon>
    </lineage>
</organism>
<evidence type="ECO:0000313" key="3">
    <source>
        <dbReference type="Proteomes" id="UP001064632"/>
    </source>
</evidence>
<gene>
    <name evidence="2" type="ORF">N4264_16420</name>
</gene>
<proteinExistence type="predicted"/>
<accession>A0ABY6B9W9</accession>